<feature type="domain" description="FHA" evidence="8">
    <location>
        <begin position="120"/>
        <end position="184"/>
    </location>
</feature>
<dbReference type="InParanoid" id="A0A067M895"/>
<feature type="region of interest" description="Disordered" evidence="7">
    <location>
        <begin position="1"/>
        <end position="64"/>
    </location>
</feature>
<dbReference type="PROSITE" id="PS50089">
    <property type="entry name" value="ZF_RING_2"/>
    <property type="match status" value="1"/>
</dbReference>
<evidence type="ECO:0000256" key="1">
    <source>
        <dbReference type="ARBA" id="ARBA00022679"/>
    </source>
</evidence>
<keyword evidence="3 6" id="KW-0863">Zinc-finger</keyword>
<protein>
    <recommendedName>
        <fullName evidence="12">SMAD/FHA domain-containing protein</fullName>
    </recommendedName>
</protein>
<feature type="region of interest" description="Disordered" evidence="7">
    <location>
        <begin position="326"/>
        <end position="354"/>
    </location>
</feature>
<dbReference type="SUPFAM" id="SSF57850">
    <property type="entry name" value="RING/U-box"/>
    <property type="match status" value="1"/>
</dbReference>
<dbReference type="Gene3D" id="2.60.200.20">
    <property type="match status" value="1"/>
</dbReference>
<dbReference type="GO" id="GO:0016567">
    <property type="term" value="P:protein ubiquitination"/>
    <property type="evidence" value="ECO:0007669"/>
    <property type="project" value="TreeGrafter"/>
</dbReference>
<keyword evidence="11" id="KW-1185">Reference proteome</keyword>
<feature type="compositionally biased region" description="Low complexity" evidence="7">
    <location>
        <begin position="41"/>
        <end position="53"/>
    </location>
</feature>
<dbReference type="GO" id="GO:0032153">
    <property type="term" value="C:cell division site"/>
    <property type="evidence" value="ECO:0007669"/>
    <property type="project" value="TreeGrafter"/>
</dbReference>
<dbReference type="GO" id="GO:0005829">
    <property type="term" value="C:cytosol"/>
    <property type="evidence" value="ECO:0007669"/>
    <property type="project" value="TreeGrafter"/>
</dbReference>
<feature type="compositionally biased region" description="Basic and acidic residues" evidence="7">
    <location>
        <begin position="446"/>
        <end position="461"/>
    </location>
</feature>
<dbReference type="PROSITE" id="PS50006">
    <property type="entry name" value="FHA_DOMAIN"/>
    <property type="match status" value="1"/>
</dbReference>
<name>A0A067M895_BOTB1</name>
<keyword evidence="4" id="KW-0833">Ubl conjugation pathway</keyword>
<dbReference type="InterPro" id="IPR013083">
    <property type="entry name" value="Znf_RING/FYVE/PHD"/>
</dbReference>
<dbReference type="FunFam" id="2.60.200.20:FF:000044">
    <property type="entry name" value="Chromosome 8, whole genome shotgun sequence"/>
    <property type="match status" value="1"/>
</dbReference>
<keyword evidence="2" id="KW-0479">Metal-binding</keyword>
<dbReference type="InterPro" id="IPR008984">
    <property type="entry name" value="SMAD_FHA_dom_sf"/>
</dbReference>
<sequence length="513" mass="55027">MDAPHSPIRQSLLHSLIPGRNRPRRPSAPATPSHPLPDPSRPQSQPPASSSVPTTGPRPSRSIPESLHMAVDAPAASTRVPPPPPPNSHVHRIRLVPHLECRSLHFEPIVRDVIENGPVLRIGRFTERQSTTLSASNATTSTKIAFKSKVVSRGHAELWCETGGKFFIKDIKSSSGTFLNHIRLSPPTAESRAFAVKDGDVLQLGVDYQGGAEEIYRCVKIRVEVGREWQLSANAFNTNALKQINSLTASASGSQEQQSSSTTDCCICLFAVTVCQALFIAPCSHAFHYKCIRPLLLQHHPGFSCPLCRTFADLDMDVEVDDAVPVEPAKEAPASARASKADGPTGGRSLNAPSRHISVDPMVVEIDENESADDIVTDEVEPPVIVRLPAASTSGNAPIPIDATRANRNATPPRNGDFSEVATPLNNTFLAMLATRPAAHSAVVHSHPDEDMAERSVHPDDEDRDDGTEGEDPTSRGSSAEMIVVGNTELGDTVGIAGPSRHANIGVGAKRKR</sequence>
<feature type="domain" description="RING-type" evidence="9">
    <location>
        <begin position="265"/>
        <end position="309"/>
    </location>
</feature>
<evidence type="ECO:0000256" key="3">
    <source>
        <dbReference type="ARBA" id="ARBA00022771"/>
    </source>
</evidence>
<evidence type="ECO:0008006" key="12">
    <source>
        <dbReference type="Google" id="ProtNLM"/>
    </source>
</evidence>
<gene>
    <name evidence="10" type="ORF">BOTBODRAFT_38203</name>
</gene>
<feature type="compositionally biased region" description="Low complexity" evidence="7">
    <location>
        <begin position="326"/>
        <end position="336"/>
    </location>
</feature>
<keyword evidence="1" id="KW-0808">Transferase</keyword>
<dbReference type="GO" id="GO:0006511">
    <property type="term" value="P:ubiquitin-dependent protein catabolic process"/>
    <property type="evidence" value="ECO:0007669"/>
    <property type="project" value="TreeGrafter"/>
</dbReference>
<dbReference type="PANTHER" id="PTHR15067">
    <property type="entry name" value="E3 UBIQUITIN-PROTEIN LIGASE RNF8"/>
    <property type="match status" value="1"/>
</dbReference>
<organism evidence="10 11">
    <name type="scientific">Botryobasidium botryosum (strain FD-172 SS1)</name>
    <dbReference type="NCBI Taxonomy" id="930990"/>
    <lineage>
        <taxon>Eukaryota</taxon>
        <taxon>Fungi</taxon>
        <taxon>Dikarya</taxon>
        <taxon>Basidiomycota</taxon>
        <taxon>Agaricomycotina</taxon>
        <taxon>Agaricomycetes</taxon>
        <taxon>Cantharellales</taxon>
        <taxon>Botryobasidiaceae</taxon>
        <taxon>Botryobasidium</taxon>
    </lineage>
</organism>
<evidence type="ECO:0000256" key="4">
    <source>
        <dbReference type="ARBA" id="ARBA00022786"/>
    </source>
</evidence>
<dbReference type="OrthoDB" id="687730at2759"/>
<evidence type="ECO:0000256" key="5">
    <source>
        <dbReference type="ARBA" id="ARBA00022833"/>
    </source>
</evidence>
<dbReference type="PANTHER" id="PTHR15067:SF7">
    <property type="entry name" value="E3 UBIQUITIN-PROTEIN LIGASE DMA1-RELATED"/>
    <property type="match status" value="1"/>
</dbReference>
<dbReference type="Pfam" id="PF00498">
    <property type="entry name" value="FHA"/>
    <property type="match status" value="1"/>
</dbReference>
<dbReference type="Pfam" id="PF17123">
    <property type="entry name" value="zf-RING_11"/>
    <property type="match status" value="1"/>
</dbReference>
<feature type="region of interest" description="Disordered" evidence="7">
    <location>
        <begin position="440"/>
        <end position="513"/>
    </location>
</feature>
<dbReference type="STRING" id="930990.A0A067M895"/>
<feature type="region of interest" description="Disordered" evidence="7">
    <location>
        <begin position="396"/>
        <end position="420"/>
    </location>
</feature>
<dbReference type="EMBL" id="KL198095">
    <property type="protein sequence ID" value="KDQ08092.1"/>
    <property type="molecule type" value="Genomic_DNA"/>
</dbReference>
<proteinExistence type="predicted"/>
<dbReference type="InterPro" id="IPR001841">
    <property type="entry name" value="Znf_RING"/>
</dbReference>
<accession>A0A067M895</accession>
<dbReference type="HOGENOM" id="CLU_026302_1_1_1"/>
<dbReference type="SMART" id="SM00184">
    <property type="entry name" value="RING"/>
    <property type="match status" value="1"/>
</dbReference>
<evidence type="ECO:0000256" key="2">
    <source>
        <dbReference type="ARBA" id="ARBA00022723"/>
    </source>
</evidence>
<evidence type="ECO:0000259" key="8">
    <source>
        <dbReference type="PROSITE" id="PS50006"/>
    </source>
</evidence>
<dbReference type="InterPro" id="IPR000253">
    <property type="entry name" value="FHA_dom"/>
</dbReference>
<dbReference type="AlphaFoldDB" id="A0A067M895"/>
<dbReference type="Proteomes" id="UP000027195">
    <property type="component" value="Unassembled WGS sequence"/>
</dbReference>
<evidence type="ECO:0000256" key="7">
    <source>
        <dbReference type="SAM" id="MobiDB-lite"/>
    </source>
</evidence>
<evidence type="ECO:0000313" key="11">
    <source>
        <dbReference type="Proteomes" id="UP000027195"/>
    </source>
</evidence>
<reference evidence="11" key="1">
    <citation type="journal article" date="2014" name="Proc. Natl. Acad. Sci. U.S.A.">
        <title>Extensive sampling of basidiomycete genomes demonstrates inadequacy of the white-rot/brown-rot paradigm for wood decay fungi.</title>
        <authorList>
            <person name="Riley R."/>
            <person name="Salamov A.A."/>
            <person name="Brown D.W."/>
            <person name="Nagy L.G."/>
            <person name="Floudas D."/>
            <person name="Held B.W."/>
            <person name="Levasseur A."/>
            <person name="Lombard V."/>
            <person name="Morin E."/>
            <person name="Otillar R."/>
            <person name="Lindquist E.A."/>
            <person name="Sun H."/>
            <person name="LaButti K.M."/>
            <person name="Schmutz J."/>
            <person name="Jabbour D."/>
            <person name="Luo H."/>
            <person name="Baker S.E."/>
            <person name="Pisabarro A.G."/>
            <person name="Walton J.D."/>
            <person name="Blanchette R.A."/>
            <person name="Henrissat B."/>
            <person name="Martin F."/>
            <person name="Cullen D."/>
            <person name="Hibbett D.S."/>
            <person name="Grigoriev I.V."/>
        </authorList>
    </citation>
    <scope>NUCLEOTIDE SEQUENCE [LARGE SCALE GENOMIC DNA]</scope>
    <source>
        <strain evidence="11">FD-172 SS1</strain>
    </source>
</reference>
<dbReference type="SUPFAM" id="SSF49879">
    <property type="entry name" value="SMAD/FHA domain"/>
    <property type="match status" value="1"/>
</dbReference>
<evidence type="ECO:0000313" key="10">
    <source>
        <dbReference type="EMBL" id="KDQ08092.1"/>
    </source>
</evidence>
<dbReference type="GO" id="GO:0000151">
    <property type="term" value="C:ubiquitin ligase complex"/>
    <property type="evidence" value="ECO:0007669"/>
    <property type="project" value="TreeGrafter"/>
</dbReference>
<evidence type="ECO:0000256" key="6">
    <source>
        <dbReference type="PROSITE-ProRule" id="PRU00175"/>
    </source>
</evidence>
<keyword evidence="5" id="KW-0862">Zinc</keyword>
<dbReference type="GO" id="GO:0061630">
    <property type="term" value="F:ubiquitin protein ligase activity"/>
    <property type="evidence" value="ECO:0007669"/>
    <property type="project" value="TreeGrafter"/>
</dbReference>
<evidence type="ECO:0000259" key="9">
    <source>
        <dbReference type="PROSITE" id="PS50089"/>
    </source>
</evidence>
<dbReference type="SMART" id="SM00240">
    <property type="entry name" value="FHA"/>
    <property type="match status" value="1"/>
</dbReference>
<feature type="compositionally biased region" description="Acidic residues" evidence="7">
    <location>
        <begin position="462"/>
        <end position="472"/>
    </location>
</feature>
<dbReference type="Gene3D" id="3.30.40.10">
    <property type="entry name" value="Zinc/RING finger domain, C3HC4 (zinc finger)"/>
    <property type="match status" value="1"/>
</dbReference>
<dbReference type="GO" id="GO:0008270">
    <property type="term" value="F:zinc ion binding"/>
    <property type="evidence" value="ECO:0007669"/>
    <property type="project" value="UniProtKB-KW"/>
</dbReference>